<evidence type="ECO:0000259" key="1">
    <source>
        <dbReference type="Pfam" id="PF00535"/>
    </source>
</evidence>
<proteinExistence type="predicted"/>
<dbReference type="Proteomes" id="UP001430149">
    <property type="component" value="Unassembled WGS sequence"/>
</dbReference>
<comment type="caution">
    <text evidence="2">The sequence shown here is derived from an EMBL/GenBank/DDBJ whole genome shotgun (WGS) entry which is preliminary data.</text>
</comment>
<dbReference type="PANTHER" id="PTHR43685:SF2">
    <property type="entry name" value="GLYCOSYLTRANSFERASE 2-LIKE DOMAIN-CONTAINING PROTEIN"/>
    <property type="match status" value="1"/>
</dbReference>
<evidence type="ECO:0000313" key="3">
    <source>
        <dbReference type="Proteomes" id="UP001430149"/>
    </source>
</evidence>
<dbReference type="PANTHER" id="PTHR43685">
    <property type="entry name" value="GLYCOSYLTRANSFERASE"/>
    <property type="match status" value="1"/>
</dbReference>
<sequence>MSTLTAIITRTKNRPLLLKRAIYSVLNQTQENWTHIIVNDGGDSAPVEALGRENAKKYNGRLKIIHNNRSHGMEAASNIGIAQSHSDYILIHDDDDSLNERFLEKTMAYIDNPPYPTIHGVATLTLQIDEKVEGDLVSKVSEKQFRALGGCLSAAQIAEVNQIPPISFLFRRQAYTVVGPFDESLPVLGDWDFLLRFIAKFDVGVIPEALANYHVRSASSGIMANSVIDKSNHFALYEGIVRNRMLRSETYNPALAALLQQGFSSQRLRRLYEHPVIGGFIRLWSKFINRDIPRMP</sequence>
<organism evidence="2 3">
    <name type="scientific">Dyella flava</name>
    <dbReference type="NCBI Taxonomy" id="1920170"/>
    <lineage>
        <taxon>Bacteria</taxon>
        <taxon>Pseudomonadati</taxon>
        <taxon>Pseudomonadota</taxon>
        <taxon>Gammaproteobacteria</taxon>
        <taxon>Lysobacterales</taxon>
        <taxon>Rhodanobacteraceae</taxon>
        <taxon>Dyella</taxon>
    </lineage>
</organism>
<gene>
    <name evidence="2" type="ORF">ISP19_15920</name>
</gene>
<accession>A0ABS2K6T6</accession>
<dbReference type="RefSeq" id="WP_204683411.1">
    <property type="nucleotide sequence ID" value="NZ_BSNR01000007.1"/>
</dbReference>
<protein>
    <submittedName>
        <fullName evidence="2">Glycosyltransferase</fullName>
    </submittedName>
</protein>
<dbReference type="Gene3D" id="3.90.550.10">
    <property type="entry name" value="Spore Coat Polysaccharide Biosynthesis Protein SpsA, Chain A"/>
    <property type="match status" value="1"/>
</dbReference>
<dbReference type="EMBL" id="JADIKE010000038">
    <property type="protein sequence ID" value="MBM7126864.1"/>
    <property type="molecule type" value="Genomic_DNA"/>
</dbReference>
<feature type="domain" description="Glycosyltransferase 2-like" evidence="1">
    <location>
        <begin position="7"/>
        <end position="115"/>
    </location>
</feature>
<dbReference type="InterPro" id="IPR050834">
    <property type="entry name" value="Glycosyltransf_2"/>
</dbReference>
<reference evidence="2" key="1">
    <citation type="submission" date="2020-10" db="EMBL/GenBank/DDBJ databases">
        <title>Phylogeny of dyella-like bacteria.</title>
        <authorList>
            <person name="Fu J."/>
        </authorList>
    </citation>
    <scope>NUCLEOTIDE SEQUENCE</scope>
    <source>
        <strain evidence="2">DHOC52</strain>
    </source>
</reference>
<name>A0ABS2K6T6_9GAMM</name>
<dbReference type="InterPro" id="IPR001173">
    <property type="entry name" value="Glyco_trans_2-like"/>
</dbReference>
<dbReference type="SUPFAM" id="SSF53448">
    <property type="entry name" value="Nucleotide-diphospho-sugar transferases"/>
    <property type="match status" value="1"/>
</dbReference>
<keyword evidence="3" id="KW-1185">Reference proteome</keyword>
<evidence type="ECO:0000313" key="2">
    <source>
        <dbReference type="EMBL" id="MBM7126864.1"/>
    </source>
</evidence>
<dbReference type="InterPro" id="IPR029044">
    <property type="entry name" value="Nucleotide-diphossugar_trans"/>
</dbReference>
<dbReference type="Pfam" id="PF00535">
    <property type="entry name" value="Glycos_transf_2"/>
    <property type="match status" value="1"/>
</dbReference>